<proteinExistence type="predicted"/>
<dbReference type="GO" id="GO:0004622">
    <property type="term" value="F:phosphatidylcholine lysophospholipase activity"/>
    <property type="evidence" value="ECO:0007669"/>
    <property type="project" value="TreeGrafter"/>
</dbReference>
<dbReference type="PANTHER" id="PTHR30383:SF5">
    <property type="entry name" value="SGNH HYDROLASE-TYPE ESTERASE DOMAIN-CONTAINING PROTEIN"/>
    <property type="match status" value="1"/>
</dbReference>
<dbReference type="AlphaFoldDB" id="A0A285INC4"/>
<dbReference type="EMBL" id="OBEB01000002">
    <property type="protein sequence ID" value="SNY49500.1"/>
    <property type="molecule type" value="Genomic_DNA"/>
</dbReference>
<dbReference type="SUPFAM" id="SSF81901">
    <property type="entry name" value="HCP-like"/>
    <property type="match status" value="1"/>
</dbReference>
<dbReference type="RefSeq" id="WP_097110703.1">
    <property type="nucleotide sequence ID" value="NZ_OBEB01000002.1"/>
</dbReference>
<reference evidence="2" key="1">
    <citation type="submission" date="2017-09" db="EMBL/GenBank/DDBJ databases">
        <authorList>
            <person name="Varghese N."/>
            <person name="Submissions S."/>
        </authorList>
    </citation>
    <scope>NUCLEOTIDE SEQUENCE [LARGE SCALE GENOMIC DNA]</scope>
    <source>
        <strain evidence="2">CGMCC 1.12461</strain>
    </source>
</reference>
<evidence type="ECO:0000313" key="2">
    <source>
        <dbReference type="Proteomes" id="UP000219353"/>
    </source>
</evidence>
<gene>
    <name evidence="1" type="ORF">SAMN06297280_1437</name>
</gene>
<organism evidence="1 2">
    <name type="scientific">Arsukibacterium tuosuense</name>
    <dbReference type="NCBI Taxonomy" id="1323745"/>
    <lineage>
        <taxon>Bacteria</taxon>
        <taxon>Pseudomonadati</taxon>
        <taxon>Pseudomonadota</taxon>
        <taxon>Gammaproteobacteria</taxon>
        <taxon>Chromatiales</taxon>
        <taxon>Chromatiaceae</taxon>
        <taxon>Arsukibacterium</taxon>
    </lineage>
</organism>
<dbReference type="SUPFAM" id="SSF52266">
    <property type="entry name" value="SGNH hydrolase"/>
    <property type="match status" value="1"/>
</dbReference>
<dbReference type="Gene3D" id="3.40.50.1110">
    <property type="entry name" value="SGNH hydrolase"/>
    <property type="match status" value="1"/>
</dbReference>
<accession>A0A285INC4</accession>
<dbReference type="InterPro" id="IPR051532">
    <property type="entry name" value="Ester_Hydrolysis_Enzymes"/>
</dbReference>
<dbReference type="InterPro" id="IPR036514">
    <property type="entry name" value="SGNH_hydro_sf"/>
</dbReference>
<protein>
    <recommendedName>
        <fullName evidence="3">SGNH hydrolase-type esterase domain-containing protein</fullName>
    </recommendedName>
</protein>
<dbReference type="Proteomes" id="UP000219353">
    <property type="component" value="Unassembled WGS sequence"/>
</dbReference>
<name>A0A285INC4_9GAMM</name>
<dbReference type="OrthoDB" id="239390at2"/>
<keyword evidence="2" id="KW-1185">Reference proteome</keyword>
<sequence length="576" mass="63255">MRIWLFRAIALILPLLVLLLAELALRATGAGQNWPLFKINPANPAYLVSETDIVKRYFANNTALPSVKMEPAFLLADKPDNAIRLVVQGGSTAAGYPYGTGASLAAMLEQRLSRTFPKQRVEVVNTALAAVNSYTLLDLADEIIAIKPDAVLIYAGHNEYLGLLGVGSNYLASQSPGVTRLLINLRQLHSFQLMEQLYQQLNQPLQAADESSRTFMARVARDKAIALGSAQFQAGLEQFDSNLSRLLAKYQRADIPVYISTLVSNLADQPPFNSTPIPETVLSQLPAASAAGKPSVDVAVLDALAAQAASAGSADFHYLLGQQYQQRGMSEQARTQFLLAKEHDLLRFRAPEAINQQIRKLAVRYNATLVDTEAAFIANSPKGLVGNSLLLEHLHPNVQGYFLLADSFYKALGRDQALASWQQPVPANLVPANIAWQERPITPAEEYAGYLRILQLKADYPFSEEPQQVTFPVARTPQQQWGQAYVEGKLDWLSLQNRNARYYHQQGDGDMLLKTLKIIADALPHDANANQQAAQILLKAGRQGEAKGYLQRAILAPQASSQVQQQIQQLQATLAL</sequence>
<dbReference type="PANTHER" id="PTHR30383">
    <property type="entry name" value="THIOESTERASE 1/PROTEASE 1/LYSOPHOSPHOLIPASE L1"/>
    <property type="match status" value="1"/>
</dbReference>
<evidence type="ECO:0000313" key="1">
    <source>
        <dbReference type="EMBL" id="SNY49500.1"/>
    </source>
</evidence>
<evidence type="ECO:0008006" key="3">
    <source>
        <dbReference type="Google" id="ProtNLM"/>
    </source>
</evidence>